<sequence>MDSVEFCGETLPLSETTPFRVGREGDLALDDNPYLHRNFLTLDRRHGLWWLTNIGSRISATVSDPDGRLQAWVAPGAAIPLVVERTLVRFTAGPTTYEFEVVLGDPQFTPAVSPIPTAEGTMTIGNVEFTPDQLLMIIALAEPSLRREGWGQIVLPTSEEAAKRLGWPLTRFNRKIDNVCDKLAKLGVKGLHGGPDKLAGGRRARLVEYALAARWVTAEHLALLDR</sequence>
<gene>
    <name evidence="1" type="ORF">CLV67_119186</name>
</gene>
<proteinExistence type="predicted"/>
<protein>
    <recommendedName>
        <fullName evidence="3">FHA domain-containing protein</fullName>
    </recommendedName>
</protein>
<evidence type="ECO:0008006" key="3">
    <source>
        <dbReference type="Google" id="ProtNLM"/>
    </source>
</evidence>
<organism evidence="1 2">
    <name type="scientific">Actinoplanes italicus</name>
    <dbReference type="NCBI Taxonomy" id="113567"/>
    <lineage>
        <taxon>Bacteria</taxon>
        <taxon>Bacillati</taxon>
        <taxon>Actinomycetota</taxon>
        <taxon>Actinomycetes</taxon>
        <taxon>Micromonosporales</taxon>
        <taxon>Micromonosporaceae</taxon>
        <taxon>Actinoplanes</taxon>
    </lineage>
</organism>
<dbReference type="Proteomes" id="UP000239415">
    <property type="component" value="Unassembled WGS sequence"/>
</dbReference>
<evidence type="ECO:0000313" key="1">
    <source>
        <dbReference type="EMBL" id="PRX16605.1"/>
    </source>
</evidence>
<comment type="caution">
    <text evidence="1">The sequence shown here is derived from an EMBL/GenBank/DDBJ whole genome shotgun (WGS) entry which is preliminary data.</text>
</comment>
<reference evidence="1 2" key="1">
    <citation type="submission" date="2018-03" db="EMBL/GenBank/DDBJ databases">
        <title>Genomic Encyclopedia of Archaeal and Bacterial Type Strains, Phase II (KMG-II): from individual species to whole genera.</title>
        <authorList>
            <person name="Goeker M."/>
        </authorList>
    </citation>
    <scope>NUCLEOTIDE SEQUENCE [LARGE SCALE GENOMIC DNA]</scope>
    <source>
        <strain evidence="1 2">DSM 43146</strain>
    </source>
</reference>
<keyword evidence="2" id="KW-1185">Reference proteome</keyword>
<dbReference type="RefSeq" id="WP_170154147.1">
    <property type="nucleotide sequence ID" value="NZ_BOMO01000126.1"/>
</dbReference>
<accession>A0A2T0K212</accession>
<dbReference type="EMBL" id="PVMZ01000019">
    <property type="protein sequence ID" value="PRX16605.1"/>
    <property type="molecule type" value="Genomic_DNA"/>
</dbReference>
<dbReference type="AlphaFoldDB" id="A0A2T0K212"/>
<name>A0A2T0K212_9ACTN</name>
<evidence type="ECO:0000313" key="2">
    <source>
        <dbReference type="Proteomes" id="UP000239415"/>
    </source>
</evidence>